<dbReference type="Proteomes" id="UP000663842">
    <property type="component" value="Unassembled WGS sequence"/>
</dbReference>
<organism evidence="1 3">
    <name type="scientific">Rotaria magnacalcarata</name>
    <dbReference type="NCBI Taxonomy" id="392030"/>
    <lineage>
        <taxon>Eukaryota</taxon>
        <taxon>Metazoa</taxon>
        <taxon>Spiralia</taxon>
        <taxon>Gnathifera</taxon>
        <taxon>Rotifera</taxon>
        <taxon>Eurotatoria</taxon>
        <taxon>Bdelloidea</taxon>
        <taxon>Philodinida</taxon>
        <taxon>Philodinidae</taxon>
        <taxon>Rotaria</taxon>
    </lineage>
</organism>
<feature type="non-terminal residue" evidence="1">
    <location>
        <position position="92"/>
    </location>
</feature>
<dbReference type="EMBL" id="CAJOBF010029789">
    <property type="protein sequence ID" value="CAF4416344.1"/>
    <property type="molecule type" value="Genomic_DNA"/>
</dbReference>
<name>A0A816YXE7_9BILA</name>
<evidence type="ECO:0000313" key="2">
    <source>
        <dbReference type="EMBL" id="CAF4416344.1"/>
    </source>
</evidence>
<dbReference type="EMBL" id="CAJNRG010015703">
    <property type="protein sequence ID" value="CAF2179199.1"/>
    <property type="molecule type" value="Genomic_DNA"/>
</dbReference>
<gene>
    <name evidence="2" type="ORF">UXM345_LOCUS38639</name>
    <name evidence="1" type="ORF">XDN619_LOCUS31643</name>
</gene>
<sequence length="92" mass="10700">MTSTIAFIDINIRLNLNGLSMLTNGRKYIIPCQSYFNRQSRNDLAKINYERISNIAKECIGKHQMSVSDERAKLAFRELEQMIQELYTKPLS</sequence>
<dbReference type="Proteomes" id="UP000663887">
    <property type="component" value="Unassembled WGS sequence"/>
</dbReference>
<accession>A0A816YXE7</accession>
<evidence type="ECO:0000313" key="1">
    <source>
        <dbReference type="EMBL" id="CAF2179199.1"/>
    </source>
</evidence>
<proteinExistence type="predicted"/>
<comment type="caution">
    <text evidence="1">The sequence shown here is derived from an EMBL/GenBank/DDBJ whole genome shotgun (WGS) entry which is preliminary data.</text>
</comment>
<reference evidence="1" key="1">
    <citation type="submission" date="2021-02" db="EMBL/GenBank/DDBJ databases">
        <authorList>
            <person name="Nowell W R."/>
        </authorList>
    </citation>
    <scope>NUCLEOTIDE SEQUENCE</scope>
</reference>
<protein>
    <submittedName>
        <fullName evidence="1">Uncharacterized protein</fullName>
    </submittedName>
</protein>
<dbReference type="AlphaFoldDB" id="A0A816YXE7"/>
<evidence type="ECO:0000313" key="3">
    <source>
        <dbReference type="Proteomes" id="UP000663887"/>
    </source>
</evidence>